<keyword evidence="1" id="KW-1185">Reference proteome</keyword>
<evidence type="ECO:0000313" key="2">
    <source>
        <dbReference type="WBParaSite" id="PgR024_g014_t01"/>
    </source>
</evidence>
<dbReference type="Proteomes" id="UP000887569">
    <property type="component" value="Unplaced"/>
</dbReference>
<evidence type="ECO:0000313" key="1">
    <source>
        <dbReference type="Proteomes" id="UP000887569"/>
    </source>
</evidence>
<dbReference type="WBParaSite" id="PgR024_g014_t01">
    <property type="protein sequence ID" value="PgR024_g014_t01"/>
    <property type="gene ID" value="PgR024_g014"/>
</dbReference>
<dbReference type="AlphaFoldDB" id="A0A915B4S3"/>
<reference evidence="2" key="1">
    <citation type="submission" date="2022-11" db="UniProtKB">
        <authorList>
            <consortium name="WormBaseParasite"/>
        </authorList>
    </citation>
    <scope>IDENTIFICATION</scope>
</reference>
<proteinExistence type="predicted"/>
<sequence>GVGYSKSSRSRFYSSAVGRIIAAENRHESPLIRSATMDVLLSMIKSKALVDRYDDRDIFHAYYAVAQLVLLSTPRKGQWGGAMTLGMKRYKSQRAACVEAICKGIEELDDPIETHQFRDRMMKLCR</sequence>
<organism evidence="1 2">
    <name type="scientific">Parascaris univalens</name>
    <name type="common">Nematode worm</name>
    <dbReference type="NCBI Taxonomy" id="6257"/>
    <lineage>
        <taxon>Eukaryota</taxon>
        <taxon>Metazoa</taxon>
        <taxon>Ecdysozoa</taxon>
        <taxon>Nematoda</taxon>
        <taxon>Chromadorea</taxon>
        <taxon>Rhabditida</taxon>
        <taxon>Spirurina</taxon>
        <taxon>Ascaridomorpha</taxon>
        <taxon>Ascaridoidea</taxon>
        <taxon>Ascarididae</taxon>
        <taxon>Parascaris</taxon>
    </lineage>
</organism>
<protein>
    <submittedName>
        <fullName evidence="2">Uncharacterized protein</fullName>
    </submittedName>
</protein>
<accession>A0A915B4S3</accession>
<name>A0A915B4S3_PARUN</name>